<feature type="active site" evidence="9">
    <location>
        <position position="130"/>
    </location>
</feature>
<evidence type="ECO:0000256" key="5">
    <source>
        <dbReference type="ARBA" id="ARBA00022750"/>
    </source>
</evidence>
<dbReference type="PANTHER" id="PTHR33695">
    <property type="entry name" value="LIPOPROTEIN SIGNAL PEPTIDASE"/>
    <property type="match status" value="1"/>
</dbReference>
<dbReference type="RefSeq" id="WP_009870752.1">
    <property type="nucleotide sequence ID" value="NZ_JXSL01000030.1"/>
</dbReference>
<evidence type="ECO:0000256" key="8">
    <source>
        <dbReference type="ARBA" id="ARBA00023136"/>
    </source>
</evidence>
<evidence type="ECO:0000256" key="2">
    <source>
        <dbReference type="ARBA" id="ARBA00022475"/>
    </source>
</evidence>
<comment type="function">
    <text evidence="9 10">This protein specifically catalyzes the removal of signal peptides from prolipoproteins.</text>
</comment>
<feature type="transmembrane region" description="Helical" evidence="9">
    <location>
        <begin position="76"/>
        <end position="95"/>
    </location>
</feature>
<reference evidence="12 13" key="1">
    <citation type="submission" date="2015-01" db="EMBL/GenBank/DDBJ databases">
        <title>Genome Sequence of Magnetospirillum magnetotacticum Strain MS-1.</title>
        <authorList>
            <person name="Marinov G.K."/>
            <person name="Smalley M.D."/>
            <person name="DeSalvo G."/>
        </authorList>
    </citation>
    <scope>NUCLEOTIDE SEQUENCE [LARGE SCALE GENOMIC DNA]</scope>
    <source>
        <strain evidence="12 13">MS-1</strain>
    </source>
</reference>
<proteinExistence type="inferred from homology"/>
<comment type="catalytic activity">
    <reaction evidence="9 10">
        <text>Release of signal peptides from bacterial membrane prolipoproteins. Hydrolyzes -Xaa-Yaa-Zaa-|-(S,diacylglyceryl)Cys-, in which Xaa is hydrophobic (preferably Leu), and Yaa (Ala or Ser) and Zaa (Gly or Ala) have small, neutral side chains.</text>
        <dbReference type="EC" id="3.4.23.36"/>
    </reaction>
</comment>
<evidence type="ECO:0000256" key="4">
    <source>
        <dbReference type="ARBA" id="ARBA00022692"/>
    </source>
</evidence>
<evidence type="ECO:0000256" key="6">
    <source>
        <dbReference type="ARBA" id="ARBA00022801"/>
    </source>
</evidence>
<dbReference type="PRINTS" id="PR00781">
    <property type="entry name" value="LIPOSIGPTASE"/>
</dbReference>
<dbReference type="Pfam" id="PF01252">
    <property type="entry name" value="Peptidase_A8"/>
    <property type="match status" value="1"/>
</dbReference>
<name>A0A0C2YBI1_PARME</name>
<evidence type="ECO:0000256" key="11">
    <source>
        <dbReference type="RuleBase" id="RU004181"/>
    </source>
</evidence>
<evidence type="ECO:0000313" key="13">
    <source>
        <dbReference type="Proteomes" id="UP000031971"/>
    </source>
</evidence>
<dbReference type="GO" id="GO:0006508">
    <property type="term" value="P:proteolysis"/>
    <property type="evidence" value="ECO:0007669"/>
    <property type="project" value="UniProtKB-KW"/>
</dbReference>
<feature type="active site" evidence="9">
    <location>
        <position position="148"/>
    </location>
</feature>
<dbReference type="PANTHER" id="PTHR33695:SF1">
    <property type="entry name" value="LIPOPROTEIN SIGNAL PEPTIDASE"/>
    <property type="match status" value="1"/>
</dbReference>
<feature type="transmembrane region" description="Helical" evidence="9">
    <location>
        <begin position="102"/>
        <end position="120"/>
    </location>
</feature>
<dbReference type="AlphaFoldDB" id="A0A0C2YBI1"/>
<dbReference type="InterPro" id="IPR001872">
    <property type="entry name" value="Peptidase_A8"/>
</dbReference>
<evidence type="ECO:0000256" key="3">
    <source>
        <dbReference type="ARBA" id="ARBA00022670"/>
    </source>
</evidence>
<sequence length="172" mass="18530">MHLSNALPRGLSIAGLIIFLDQLSKYWIVEKVMRPEGMDGTPFHSATRIELAPFFDLVMAWNRGVSFGLGNNGGEWNALILSALAMVICAGMIFWLAKAESLLIQVALGGIIGGALGNVVDRARFGAVADFLDFHLAGYHWPAFNLADSAITVGAVFLIFDSLFAGRDSSKN</sequence>
<gene>
    <name evidence="9" type="primary">lspA</name>
    <name evidence="12" type="ORF">CCC_00145</name>
</gene>
<dbReference type="GO" id="GO:0004190">
    <property type="term" value="F:aspartic-type endopeptidase activity"/>
    <property type="evidence" value="ECO:0007669"/>
    <property type="project" value="UniProtKB-UniRule"/>
</dbReference>
<keyword evidence="13" id="KW-1185">Reference proteome</keyword>
<dbReference type="EMBL" id="JXSL01000030">
    <property type="protein sequence ID" value="KIL97084.1"/>
    <property type="molecule type" value="Genomic_DNA"/>
</dbReference>
<dbReference type="Proteomes" id="UP000031971">
    <property type="component" value="Unassembled WGS sequence"/>
</dbReference>
<dbReference type="PROSITE" id="PS00855">
    <property type="entry name" value="SPASE_II"/>
    <property type="match status" value="1"/>
</dbReference>
<dbReference type="HAMAP" id="MF_00161">
    <property type="entry name" value="LspA"/>
    <property type="match status" value="1"/>
</dbReference>
<dbReference type="NCBIfam" id="TIGR00077">
    <property type="entry name" value="lspA"/>
    <property type="match status" value="1"/>
</dbReference>
<evidence type="ECO:0000256" key="9">
    <source>
        <dbReference type="HAMAP-Rule" id="MF_00161"/>
    </source>
</evidence>
<dbReference type="UniPathway" id="UPA00665"/>
<keyword evidence="6 9" id="KW-0378">Hydrolase</keyword>
<organism evidence="12 13">
    <name type="scientific">Paramagnetospirillum magnetotacticum MS-1</name>
    <dbReference type="NCBI Taxonomy" id="272627"/>
    <lineage>
        <taxon>Bacteria</taxon>
        <taxon>Pseudomonadati</taxon>
        <taxon>Pseudomonadota</taxon>
        <taxon>Alphaproteobacteria</taxon>
        <taxon>Rhodospirillales</taxon>
        <taxon>Magnetospirillaceae</taxon>
        <taxon>Paramagnetospirillum</taxon>
    </lineage>
</organism>
<evidence type="ECO:0000256" key="1">
    <source>
        <dbReference type="ARBA" id="ARBA00006139"/>
    </source>
</evidence>
<comment type="caution">
    <text evidence="12">The sequence shown here is derived from an EMBL/GenBank/DDBJ whole genome shotgun (WGS) entry which is preliminary data.</text>
</comment>
<dbReference type="GO" id="GO:0005886">
    <property type="term" value="C:plasma membrane"/>
    <property type="evidence" value="ECO:0007669"/>
    <property type="project" value="UniProtKB-SubCell"/>
</dbReference>
<feature type="transmembrane region" description="Helical" evidence="9">
    <location>
        <begin position="140"/>
        <end position="164"/>
    </location>
</feature>
<keyword evidence="7 9" id="KW-1133">Transmembrane helix</keyword>
<dbReference type="STRING" id="272627.CCC_00145"/>
<dbReference type="EC" id="3.4.23.36" evidence="9"/>
<evidence type="ECO:0000313" key="12">
    <source>
        <dbReference type="EMBL" id="KIL97084.1"/>
    </source>
</evidence>
<evidence type="ECO:0000256" key="10">
    <source>
        <dbReference type="RuleBase" id="RU000594"/>
    </source>
</evidence>
<keyword evidence="8 9" id="KW-0472">Membrane</keyword>
<evidence type="ECO:0000256" key="7">
    <source>
        <dbReference type="ARBA" id="ARBA00022989"/>
    </source>
</evidence>
<comment type="pathway">
    <text evidence="9">Protein modification; lipoprotein biosynthesis (signal peptide cleavage).</text>
</comment>
<comment type="similarity">
    <text evidence="1 9 11">Belongs to the peptidase A8 family.</text>
</comment>
<dbReference type="OrthoDB" id="9810259at2"/>
<keyword evidence="2 9" id="KW-1003">Cell membrane</keyword>
<keyword evidence="3 9" id="KW-0645">Protease</keyword>
<keyword evidence="12" id="KW-0449">Lipoprotein</keyword>
<comment type="subcellular location">
    <subcellularLocation>
        <location evidence="9">Cell membrane</location>
        <topology evidence="9">Multi-pass membrane protein</topology>
    </subcellularLocation>
</comment>
<comment type="caution">
    <text evidence="9">Lacks conserved residue(s) required for the propagation of feature annotation.</text>
</comment>
<keyword evidence="4 9" id="KW-0812">Transmembrane</keyword>
<keyword evidence="5 9" id="KW-0064">Aspartyl protease</keyword>
<protein>
    <recommendedName>
        <fullName evidence="9">Lipoprotein signal peptidase</fullName>
        <ecNumber evidence="9">3.4.23.36</ecNumber>
    </recommendedName>
    <alternativeName>
        <fullName evidence="9">Prolipoprotein signal peptidase</fullName>
    </alternativeName>
    <alternativeName>
        <fullName evidence="9">Signal peptidase II</fullName>
        <shortName evidence="9">SPase II</shortName>
    </alternativeName>
</protein>
<accession>A0A0C2YBI1</accession>